<dbReference type="InterPro" id="IPR032093">
    <property type="entry name" value="PhoD_N"/>
</dbReference>
<dbReference type="PANTHER" id="PTHR43606:SF2">
    <property type="entry name" value="ALKALINE PHOSPHATASE FAMILY PROTEIN (AFU_ORTHOLOGUE AFUA_5G03860)"/>
    <property type="match status" value="1"/>
</dbReference>
<evidence type="ECO:0000259" key="1">
    <source>
        <dbReference type="Pfam" id="PF09423"/>
    </source>
</evidence>
<evidence type="ECO:0000313" key="4">
    <source>
        <dbReference type="Proteomes" id="UP001161064"/>
    </source>
</evidence>
<evidence type="ECO:0000259" key="2">
    <source>
        <dbReference type="Pfam" id="PF16655"/>
    </source>
</evidence>
<name>A0ABQ4PTS9_9PROT</name>
<feature type="domain" description="PhoD-like phosphatase metallophosphatase" evidence="1">
    <location>
        <begin position="153"/>
        <end position="496"/>
    </location>
</feature>
<dbReference type="CDD" id="cd07389">
    <property type="entry name" value="MPP_PhoD"/>
    <property type="match status" value="1"/>
</dbReference>
<dbReference type="Gene3D" id="2.60.40.380">
    <property type="entry name" value="Purple acid phosphatase-like, N-terminal"/>
    <property type="match status" value="1"/>
</dbReference>
<dbReference type="Proteomes" id="UP001161064">
    <property type="component" value="Unassembled WGS sequence"/>
</dbReference>
<dbReference type="Pfam" id="PF09423">
    <property type="entry name" value="PhoD"/>
    <property type="match status" value="1"/>
</dbReference>
<dbReference type="EMBL" id="BPFZ01000002">
    <property type="protein sequence ID" value="GIU66389.1"/>
    <property type="molecule type" value="Genomic_DNA"/>
</dbReference>
<sequence length="527" mass="60168">MSIDPKRRLFLNAWAMGAAAASISSPWRGSAFAQTPKFISDPFTLGVASGDPTQDGFVLWTRLAPEPLDPDFVIEGLVDVMCEISEDEALTKIVRREFAVARPDNAHAIHVEVSGLKPNRPYFYRFRVGLATSPIGRTRTTPEFGAPLNKLRFAWHSCSHYEQGLFTAYGDLAKQNPDVILSLGDYIYEVSWGAGVRRMPVEEAYSLKDYRLIHSVHKLDMDLQAAHAVAPWLYIWDDHEVANDYQGNFGKILPGQSVETDFPIRKYNAYKAFFEHQPLRARSRFDAINRMRIYGQSGWGDLLDFTLLDTRQYRSKGACLPPDRQEAVNASRVSCAELQDSSRTILGTRQERFVNDNFMRAPFKWSVLVQPTLFSTLFQKSDKGDPTAYTDGWSGYEPARQKIIDLMVRRRREVSSVVIGGDMHGFWASDVKQDYSRPESDTVAVEFVGGSITSQSFNYERWNRLFPDNPHLKWQDDRVRGYGLIDVDPQRMDVRLMSTPTTWRRDQPFSPLKRFVVERGKAYINDA</sequence>
<proteinExistence type="predicted"/>
<protein>
    <submittedName>
        <fullName evidence="3">Alkaline phosphatase D</fullName>
    </submittedName>
</protein>
<organism evidence="3 4">
    <name type="scientific">Candidatus Phycosocius spiralis</name>
    <dbReference type="NCBI Taxonomy" id="2815099"/>
    <lineage>
        <taxon>Bacteria</taxon>
        <taxon>Pseudomonadati</taxon>
        <taxon>Pseudomonadota</taxon>
        <taxon>Alphaproteobacteria</taxon>
        <taxon>Caulobacterales</taxon>
        <taxon>Caulobacterales incertae sedis</taxon>
        <taxon>Candidatus Phycosocius</taxon>
    </lineage>
</organism>
<reference evidence="3" key="2">
    <citation type="journal article" date="2023" name="ISME Commun">
        <title>Characterization of a bloom-associated alphaproteobacterial lineage, 'Candidatus Phycosocius': insights into freshwater algal-bacterial interactions.</title>
        <authorList>
            <person name="Tanabe Y."/>
            <person name="Yamaguchi H."/>
            <person name="Yoshida M."/>
            <person name="Kai A."/>
            <person name="Okazaki Y."/>
        </authorList>
    </citation>
    <scope>NUCLEOTIDE SEQUENCE</scope>
    <source>
        <strain evidence="3">BOTRYCO-1</strain>
    </source>
</reference>
<reference evidence="3" key="1">
    <citation type="submission" date="2021-05" db="EMBL/GenBank/DDBJ databases">
        <authorList>
            <person name="Tanabe Y."/>
        </authorList>
    </citation>
    <scope>NUCLEOTIDE SEQUENCE</scope>
    <source>
        <strain evidence="3">BOTRYCO-1</strain>
    </source>
</reference>
<dbReference type="InterPro" id="IPR006311">
    <property type="entry name" value="TAT_signal"/>
</dbReference>
<dbReference type="Gene3D" id="3.60.21.70">
    <property type="entry name" value="PhoD-like phosphatase"/>
    <property type="match status" value="1"/>
</dbReference>
<dbReference type="InterPro" id="IPR038607">
    <property type="entry name" value="PhoD-like_sf"/>
</dbReference>
<dbReference type="PROSITE" id="PS51318">
    <property type="entry name" value="TAT"/>
    <property type="match status" value="1"/>
</dbReference>
<dbReference type="InterPro" id="IPR052900">
    <property type="entry name" value="Phospholipid_Metab_Enz"/>
</dbReference>
<keyword evidence="4" id="KW-1185">Reference proteome</keyword>
<feature type="domain" description="Phospholipase D N-terminal" evidence="2">
    <location>
        <begin position="45"/>
        <end position="140"/>
    </location>
</feature>
<gene>
    <name evidence="3" type="primary">phoD</name>
    <name evidence="3" type="ORF">PsB1_0543</name>
</gene>
<dbReference type="InterPro" id="IPR018946">
    <property type="entry name" value="PhoD-like_MPP"/>
</dbReference>
<comment type="caution">
    <text evidence="3">The sequence shown here is derived from an EMBL/GenBank/DDBJ whole genome shotgun (WGS) entry which is preliminary data.</text>
</comment>
<evidence type="ECO:0000313" key="3">
    <source>
        <dbReference type="EMBL" id="GIU66389.1"/>
    </source>
</evidence>
<dbReference type="SUPFAM" id="SSF56300">
    <property type="entry name" value="Metallo-dependent phosphatases"/>
    <property type="match status" value="1"/>
</dbReference>
<dbReference type="PANTHER" id="PTHR43606">
    <property type="entry name" value="PHOSPHATASE, PUTATIVE (AFU_ORTHOLOGUE AFUA_6G08710)-RELATED"/>
    <property type="match status" value="1"/>
</dbReference>
<dbReference type="InterPro" id="IPR029052">
    <property type="entry name" value="Metallo-depent_PP-like"/>
</dbReference>
<accession>A0ABQ4PTS9</accession>
<dbReference type="RefSeq" id="WP_284358906.1">
    <property type="nucleotide sequence ID" value="NZ_BPFZ01000002.1"/>
</dbReference>
<dbReference type="Pfam" id="PF16655">
    <property type="entry name" value="PhoD_N"/>
    <property type="match status" value="1"/>
</dbReference>